<feature type="compositionally biased region" description="Basic and acidic residues" evidence="3">
    <location>
        <begin position="910"/>
        <end position="925"/>
    </location>
</feature>
<dbReference type="Pfam" id="PF00076">
    <property type="entry name" value="RRM_1"/>
    <property type="match status" value="1"/>
</dbReference>
<feature type="compositionally biased region" description="Basic and acidic residues" evidence="3">
    <location>
        <begin position="840"/>
        <end position="892"/>
    </location>
</feature>
<protein>
    <submittedName>
        <fullName evidence="6">Uncharacterized protein</fullName>
    </submittedName>
</protein>
<dbReference type="InterPro" id="IPR035979">
    <property type="entry name" value="RBD_domain_sf"/>
</dbReference>
<dbReference type="InterPro" id="IPR008942">
    <property type="entry name" value="ENTH_VHS"/>
</dbReference>
<dbReference type="SUPFAM" id="SSF54928">
    <property type="entry name" value="RNA-binding domain, RBD"/>
    <property type="match status" value="1"/>
</dbReference>
<dbReference type="GO" id="GO:0003723">
    <property type="term" value="F:RNA binding"/>
    <property type="evidence" value="ECO:0007669"/>
    <property type="project" value="UniProtKB-UniRule"/>
</dbReference>
<evidence type="ECO:0000256" key="3">
    <source>
        <dbReference type="SAM" id="MobiDB-lite"/>
    </source>
</evidence>
<feature type="region of interest" description="Disordered" evidence="3">
    <location>
        <begin position="546"/>
        <end position="570"/>
    </location>
</feature>
<dbReference type="Proteomes" id="UP000518266">
    <property type="component" value="Unassembled WGS sequence"/>
</dbReference>
<evidence type="ECO:0000259" key="5">
    <source>
        <dbReference type="PROSITE" id="PS51391"/>
    </source>
</evidence>
<evidence type="ECO:0000259" key="4">
    <source>
        <dbReference type="PROSITE" id="PS50102"/>
    </source>
</evidence>
<dbReference type="PROSITE" id="PS50102">
    <property type="entry name" value="RRM"/>
    <property type="match status" value="1"/>
</dbReference>
<accession>A0A7J5XW77</accession>
<dbReference type="FunFam" id="1.25.40.90:FF:000004">
    <property type="entry name" value="splicing factor, arginine/serine-rich 15"/>
    <property type="match status" value="1"/>
</dbReference>
<name>A0A7J5XW77_DISMA</name>
<dbReference type="InterPro" id="IPR012677">
    <property type="entry name" value="Nucleotide-bd_a/b_plait_sf"/>
</dbReference>
<dbReference type="PANTHER" id="PTHR23140:SF3">
    <property type="entry name" value="SR-RELATED AND CTD-ASSOCIATED FACTOR 4"/>
    <property type="match status" value="1"/>
</dbReference>
<evidence type="ECO:0000256" key="1">
    <source>
        <dbReference type="ARBA" id="ARBA00022884"/>
    </source>
</evidence>
<dbReference type="Gene3D" id="1.25.40.90">
    <property type="match status" value="1"/>
</dbReference>
<keyword evidence="1 2" id="KW-0694">RNA-binding</keyword>
<dbReference type="PROSITE" id="PS51391">
    <property type="entry name" value="CID"/>
    <property type="match status" value="1"/>
</dbReference>
<dbReference type="InterPro" id="IPR000504">
    <property type="entry name" value="RRM_dom"/>
</dbReference>
<dbReference type="OrthoDB" id="79367at2759"/>
<dbReference type="GO" id="GO:2000805">
    <property type="term" value="P:negative regulation of termination of RNA polymerase II transcription, poly(A)-coupled"/>
    <property type="evidence" value="ECO:0007669"/>
    <property type="project" value="TreeGrafter"/>
</dbReference>
<dbReference type="InterPro" id="IPR051485">
    <property type="entry name" value="SR-CTD_assoc_factor"/>
</dbReference>
<feature type="region of interest" description="Disordered" evidence="3">
    <location>
        <begin position="720"/>
        <end position="963"/>
    </location>
</feature>
<dbReference type="AlphaFoldDB" id="A0A7J5XW77"/>
<comment type="caution">
    <text evidence="6">The sequence shown here is derived from an EMBL/GenBank/DDBJ whole genome shotgun (WGS) entry which is preliminary data.</text>
</comment>
<feature type="domain" description="CID" evidence="5">
    <location>
        <begin position="1"/>
        <end position="139"/>
    </location>
</feature>
<dbReference type="Pfam" id="PF04818">
    <property type="entry name" value="CID"/>
    <property type="match status" value="1"/>
</dbReference>
<evidence type="ECO:0000313" key="6">
    <source>
        <dbReference type="EMBL" id="KAF3840759.1"/>
    </source>
</evidence>
<feature type="compositionally biased region" description="Pro residues" evidence="3">
    <location>
        <begin position="943"/>
        <end position="952"/>
    </location>
</feature>
<keyword evidence="7" id="KW-1185">Reference proteome</keyword>
<dbReference type="SUPFAM" id="SSF48464">
    <property type="entry name" value="ENTH/VHS domain"/>
    <property type="match status" value="1"/>
</dbReference>
<sequence length="963" mass="106218">MDAVNAFNHELFSLIDTKPPISRAKMISITKSAIKAMKLYKHVVQIVEKFIKKCKTEYKIAGLYVVDSIVRQSRHQFGSDKDVFGPRFTKNITGTFENLCLCPEGDRSKIIRVLNLWQKNGVFKIEIIQPLLDMAAGSCSAAALLAGSDDPGFSPSPAKEPVTAVTANSTMTSTSQLQNSDAFAAVAQLFQSTQGQQLQQMLQTFQQQPVKPETNTSKLLDRFDYDDEPDFGEEAKKDEMSTQPSFMQNPPGFPQHMEHFKPPMLNMLQDVSQQVPLPPNGQLQAYGYRQRKASQLWCLIWGMLCQGNPPLVLLGLQASPGDTLSTMLPINRKCQWIWTVHLQRMADMVDGHTQAPVCSTTLWVGQLDKRTQQQDVACLLEEFGQIDSINMIPPRGCAYIVMIHRQDAFKALQKLSRGSHKVNQKTIKIAWALNKGIKADFKPYWDVELGVTYIPWSKIREAQLEELKEGGILDSDTLSPVCIVSVFQSGVKRGKLLASRRKSHTTAAQSHSRLRKHKFYLWLLRLMLRRPPASLHPTWLQPHADASRFPPPGAMPHGLPPHSKGGVEDPSMEPAGLGNRNSDEFPDGHNIFNNQMGPMGGPPGVLPGIIQPPSGGLLGARPGIMPLQRPPVPTPPHMQRFPPPHGQRPLHPNMPHMPPQMMPRGPHPQMMHPDAPPLKGGFGMLLPPNMRPPFPPHGPPPHGPPPPFVDLVAWRGRKKWMGDNSGGTGLDSGTESQRGTGIGTGRERGIEVLEVEGVPLVMEGEEEEEEIEWKGGTGSEAGRKTEEEEEEEEEGGGRGTKIVIETVIETAIETETDGTGGRSGKAWMETGSQVGGKMGRRNEGGRREDRGRVERGRGAEGKEGDRPRRRERTSRWDKDDRLADLENMDKQRNSNSTEEPPETPVVTAETSKEPSVDASEKKAESELVSPSSEETKAAAEPVPLEPSPPAPSEPTEAAEEAAS</sequence>
<evidence type="ECO:0000313" key="7">
    <source>
        <dbReference type="Proteomes" id="UP000518266"/>
    </source>
</evidence>
<dbReference type="GO" id="GO:1990269">
    <property type="term" value="F:RNA polymerase II C-terminal domain phosphoserine binding"/>
    <property type="evidence" value="ECO:0007669"/>
    <property type="project" value="TreeGrafter"/>
</dbReference>
<dbReference type="InterPro" id="IPR006569">
    <property type="entry name" value="CID_dom"/>
</dbReference>
<dbReference type="PANTHER" id="PTHR23140">
    <property type="entry name" value="RNA PROCESSING PROTEIN LD23810P"/>
    <property type="match status" value="1"/>
</dbReference>
<dbReference type="SMART" id="SM00360">
    <property type="entry name" value="RRM"/>
    <property type="match status" value="1"/>
</dbReference>
<proteinExistence type="predicted"/>
<reference evidence="6 7" key="1">
    <citation type="submission" date="2020-03" db="EMBL/GenBank/DDBJ databases">
        <title>Dissostichus mawsoni Genome sequencing and assembly.</title>
        <authorList>
            <person name="Park H."/>
        </authorList>
    </citation>
    <scope>NUCLEOTIDE SEQUENCE [LARGE SCALE GENOMIC DNA]</scope>
    <source>
        <strain evidence="6">DM0001</strain>
        <tissue evidence="6">Muscle</tissue>
    </source>
</reference>
<dbReference type="GO" id="GO:0005634">
    <property type="term" value="C:nucleus"/>
    <property type="evidence" value="ECO:0007669"/>
    <property type="project" value="TreeGrafter"/>
</dbReference>
<dbReference type="EMBL" id="JAAKFY010000020">
    <property type="protein sequence ID" value="KAF3840759.1"/>
    <property type="molecule type" value="Genomic_DNA"/>
</dbReference>
<feature type="domain" description="RRM" evidence="4">
    <location>
        <begin position="360"/>
        <end position="434"/>
    </location>
</feature>
<organism evidence="6 7">
    <name type="scientific">Dissostichus mawsoni</name>
    <name type="common">Antarctic cod</name>
    <dbReference type="NCBI Taxonomy" id="36200"/>
    <lineage>
        <taxon>Eukaryota</taxon>
        <taxon>Metazoa</taxon>
        <taxon>Chordata</taxon>
        <taxon>Craniata</taxon>
        <taxon>Vertebrata</taxon>
        <taxon>Euteleostomi</taxon>
        <taxon>Actinopterygii</taxon>
        <taxon>Neopterygii</taxon>
        <taxon>Teleostei</taxon>
        <taxon>Neoteleostei</taxon>
        <taxon>Acanthomorphata</taxon>
        <taxon>Eupercaria</taxon>
        <taxon>Perciformes</taxon>
        <taxon>Notothenioidei</taxon>
        <taxon>Nototheniidae</taxon>
        <taxon>Dissostichus</taxon>
    </lineage>
</organism>
<evidence type="ECO:0000256" key="2">
    <source>
        <dbReference type="PROSITE-ProRule" id="PRU00176"/>
    </source>
</evidence>
<dbReference type="Gene3D" id="3.30.70.330">
    <property type="match status" value="1"/>
</dbReference>
<dbReference type="SMART" id="SM00582">
    <property type="entry name" value="RPR"/>
    <property type="match status" value="1"/>
</dbReference>
<gene>
    <name evidence="6" type="ORF">F7725_006621</name>
</gene>
<feature type="compositionally biased region" description="Low complexity" evidence="3">
    <location>
        <begin position="802"/>
        <end position="813"/>
    </location>
</feature>